<dbReference type="SUPFAM" id="SSF47336">
    <property type="entry name" value="ACP-like"/>
    <property type="match status" value="1"/>
</dbReference>
<organism evidence="2 3">
    <name type="scientific">Actinomadura yumaensis</name>
    <dbReference type="NCBI Taxonomy" id="111807"/>
    <lineage>
        <taxon>Bacteria</taxon>
        <taxon>Bacillati</taxon>
        <taxon>Actinomycetota</taxon>
        <taxon>Actinomycetes</taxon>
        <taxon>Streptosporangiales</taxon>
        <taxon>Thermomonosporaceae</taxon>
        <taxon>Actinomadura</taxon>
    </lineage>
</organism>
<proteinExistence type="predicted"/>
<sequence length="94" mass="10316">MADDILGEIARMLVEVVGEDFLQDVEIGMDTAFNEELALESIEFVALAQRVRDRYGDGTDLAAFVADLDLDRLTNLTVGDLVRHLGPRVRPAGV</sequence>
<dbReference type="InterPro" id="IPR036736">
    <property type="entry name" value="ACP-like_sf"/>
</dbReference>
<dbReference type="RefSeq" id="WP_160823332.1">
    <property type="nucleotide sequence ID" value="NZ_JBHSXE010000001.1"/>
</dbReference>
<dbReference type="Proteomes" id="UP001596380">
    <property type="component" value="Unassembled WGS sequence"/>
</dbReference>
<protein>
    <submittedName>
        <fullName evidence="2">Acyl carrier protein</fullName>
    </submittedName>
</protein>
<dbReference type="InterPro" id="IPR009081">
    <property type="entry name" value="PP-bd_ACP"/>
</dbReference>
<evidence type="ECO:0000313" key="2">
    <source>
        <dbReference type="EMBL" id="MFC6884664.1"/>
    </source>
</evidence>
<reference evidence="3" key="1">
    <citation type="journal article" date="2019" name="Int. J. Syst. Evol. Microbiol.">
        <title>The Global Catalogue of Microorganisms (GCM) 10K type strain sequencing project: providing services to taxonomists for standard genome sequencing and annotation.</title>
        <authorList>
            <consortium name="The Broad Institute Genomics Platform"/>
            <consortium name="The Broad Institute Genome Sequencing Center for Infectious Disease"/>
            <person name="Wu L."/>
            <person name="Ma J."/>
        </authorList>
    </citation>
    <scope>NUCLEOTIDE SEQUENCE [LARGE SCALE GENOMIC DNA]</scope>
    <source>
        <strain evidence="3">JCM 3369</strain>
    </source>
</reference>
<feature type="domain" description="Carrier" evidence="1">
    <location>
        <begin position="3"/>
        <end position="89"/>
    </location>
</feature>
<comment type="caution">
    <text evidence="2">The sequence shown here is derived from an EMBL/GenBank/DDBJ whole genome shotgun (WGS) entry which is preliminary data.</text>
</comment>
<evidence type="ECO:0000259" key="1">
    <source>
        <dbReference type="PROSITE" id="PS50075"/>
    </source>
</evidence>
<dbReference type="Gene3D" id="1.10.1200.10">
    <property type="entry name" value="ACP-like"/>
    <property type="match status" value="1"/>
</dbReference>
<dbReference type="EMBL" id="JBHSXS010000029">
    <property type="protein sequence ID" value="MFC6884664.1"/>
    <property type="molecule type" value="Genomic_DNA"/>
</dbReference>
<dbReference type="PROSITE" id="PS50075">
    <property type="entry name" value="CARRIER"/>
    <property type="match status" value="1"/>
</dbReference>
<name>A0ABW2CVJ5_9ACTN</name>
<keyword evidence="3" id="KW-1185">Reference proteome</keyword>
<accession>A0ABW2CVJ5</accession>
<evidence type="ECO:0000313" key="3">
    <source>
        <dbReference type="Proteomes" id="UP001596380"/>
    </source>
</evidence>
<gene>
    <name evidence="2" type="ORF">ACFQKB_33235</name>
</gene>